<dbReference type="Proteomes" id="UP001165565">
    <property type="component" value="Unassembled WGS sequence"/>
</dbReference>
<gene>
    <name evidence="2" type="ORF">NEE01_00910</name>
</gene>
<dbReference type="EMBL" id="JANFAV010000001">
    <property type="protein sequence ID" value="MCW6533334.1"/>
    <property type="molecule type" value="Genomic_DNA"/>
</dbReference>
<name>A0AA41ZAJ9_9SPHN</name>
<evidence type="ECO:0000313" key="2">
    <source>
        <dbReference type="EMBL" id="MCW6533334.1"/>
    </source>
</evidence>
<reference evidence="2" key="1">
    <citation type="submission" date="2022-06" db="EMBL/GenBank/DDBJ databases">
        <title>Sphingomonas sp. nov. isolated from rhizosphere soil of tomato.</title>
        <authorList>
            <person name="Dong H."/>
            <person name="Gao R."/>
        </authorList>
    </citation>
    <scope>NUCLEOTIDE SEQUENCE</scope>
    <source>
        <strain evidence="2">MMSM24</strain>
    </source>
</reference>
<dbReference type="AlphaFoldDB" id="A0AA41ZAJ9"/>
<organism evidence="2 3">
    <name type="scientific">Sphingomonas lycopersici</name>
    <dbReference type="NCBI Taxonomy" id="2951807"/>
    <lineage>
        <taxon>Bacteria</taxon>
        <taxon>Pseudomonadati</taxon>
        <taxon>Pseudomonadota</taxon>
        <taxon>Alphaproteobacteria</taxon>
        <taxon>Sphingomonadales</taxon>
        <taxon>Sphingomonadaceae</taxon>
        <taxon>Sphingomonas</taxon>
    </lineage>
</organism>
<dbReference type="Pfam" id="PF01575">
    <property type="entry name" value="MaoC_dehydratas"/>
    <property type="match status" value="1"/>
</dbReference>
<sequence length="154" mass="16931">MLSDFAPGSEIGVSDWICVTQEMIDQFSAATLDPDPMHVDPRWAVDHGPFDGTIAFGFLTIGLLTRMFHAAIGEGWGADPAKVGYNLNYGFDRVRLVAPVPVGCRVRGHFAAAGERWDKKGRRILSVDCEVEIENAPRPALVARWLTVWVPPAQ</sequence>
<evidence type="ECO:0000259" key="1">
    <source>
        <dbReference type="Pfam" id="PF01575"/>
    </source>
</evidence>
<dbReference type="Gene3D" id="3.10.129.10">
    <property type="entry name" value="Hotdog Thioesterase"/>
    <property type="match status" value="1"/>
</dbReference>
<dbReference type="InterPro" id="IPR029069">
    <property type="entry name" value="HotDog_dom_sf"/>
</dbReference>
<feature type="domain" description="MaoC-like" evidence="1">
    <location>
        <begin position="7"/>
        <end position="115"/>
    </location>
</feature>
<dbReference type="PANTHER" id="PTHR42993:SF1">
    <property type="entry name" value="MAOC-LIKE DEHYDRATASE DOMAIN-CONTAINING PROTEIN"/>
    <property type="match status" value="1"/>
</dbReference>
<dbReference type="InterPro" id="IPR002539">
    <property type="entry name" value="MaoC-like_dom"/>
</dbReference>
<keyword evidence="3" id="KW-1185">Reference proteome</keyword>
<comment type="caution">
    <text evidence="2">The sequence shown here is derived from an EMBL/GenBank/DDBJ whole genome shotgun (WGS) entry which is preliminary data.</text>
</comment>
<evidence type="ECO:0000313" key="3">
    <source>
        <dbReference type="Proteomes" id="UP001165565"/>
    </source>
</evidence>
<proteinExistence type="predicted"/>
<dbReference type="PANTHER" id="PTHR42993">
    <property type="entry name" value="MAOC-LIKE DEHYDRATASE DOMAIN-CONTAINING PROTEIN"/>
    <property type="match status" value="1"/>
</dbReference>
<dbReference type="SUPFAM" id="SSF54637">
    <property type="entry name" value="Thioesterase/thiol ester dehydrase-isomerase"/>
    <property type="match status" value="1"/>
</dbReference>
<protein>
    <submittedName>
        <fullName evidence="2">MaoC family dehydratase</fullName>
    </submittedName>
</protein>
<accession>A0AA41ZAJ9</accession>